<proteinExistence type="predicted"/>
<keyword evidence="3" id="KW-1185">Reference proteome</keyword>
<dbReference type="KEGG" id="tvd:SG34_013800"/>
<feature type="region of interest" description="Disordered" evidence="1">
    <location>
        <begin position="1"/>
        <end position="54"/>
    </location>
</feature>
<feature type="compositionally biased region" description="Polar residues" evidence="1">
    <location>
        <begin position="44"/>
        <end position="54"/>
    </location>
</feature>
<dbReference type="Proteomes" id="UP000032352">
    <property type="component" value="Chromosome"/>
</dbReference>
<feature type="compositionally biased region" description="Acidic residues" evidence="1">
    <location>
        <begin position="19"/>
        <end position="31"/>
    </location>
</feature>
<protein>
    <submittedName>
        <fullName evidence="2">Uncharacterized protein</fullName>
    </submittedName>
</protein>
<reference evidence="2 3" key="1">
    <citation type="journal article" date="2015" name="Genome Announc.">
        <title>Draft Genome Sequences of Marine Isolates of Thalassomonas viridans and Thalassomonas actiniarum.</title>
        <authorList>
            <person name="Olonade I."/>
            <person name="van Zyl L.J."/>
            <person name="Trindade M."/>
        </authorList>
    </citation>
    <scope>NUCLEOTIDE SEQUENCE [LARGE SCALE GENOMIC DNA]</scope>
    <source>
        <strain evidence="2 3">XOM25</strain>
    </source>
</reference>
<reference evidence="2 3" key="2">
    <citation type="journal article" date="2022" name="Mar. Drugs">
        <title>Bioassay-Guided Fractionation Leads to the Detection of Cholic Acid Generated by the Rare Thalassomonas sp.</title>
        <authorList>
            <person name="Pheiffer F."/>
            <person name="Schneider Y.K."/>
            <person name="Hansen E.H."/>
            <person name="Andersen J.H."/>
            <person name="Isaksson J."/>
            <person name="Busche T."/>
            <person name="R C."/>
            <person name="Kalinowski J."/>
            <person name="Zyl L.V."/>
            <person name="Trindade M."/>
        </authorList>
    </citation>
    <scope>NUCLEOTIDE SEQUENCE [LARGE SCALE GENOMIC DNA]</scope>
    <source>
        <strain evidence="2 3">XOM25</strain>
    </source>
</reference>
<organism evidence="2 3">
    <name type="scientific">Thalassomonas viridans</name>
    <dbReference type="NCBI Taxonomy" id="137584"/>
    <lineage>
        <taxon>Bacteria</taxon>
        <taxon>Pseudomonadati</taxon>
        <taxon>Pseudomonadota</taxon>
        <taxon>Gammaproteobacteria</taxon>
        <taxon>Alteromonadales</taxon>
        <taxon>Colwelliaceae</taxon>
        <taxon>Thalassomonas</taxon>
    </lineage>
</organism>
<evidence type="ECO:0000313" key="3">
    <source>
        <dbReference type="Proteomes" id="UP000032352"/>
    </source>
</evidence>
<feature type="compositionally biased region" description="Low complexity" evidence="1">
    <location>
        <begin position="1"/>
        <end position="18"/>
    </location>
</feature>
<name>A0AAF0C9T5_9GAMM</name>
<sequence length="54" mass="5696">MTEDNTGNSNKNNNTNPEITEDDWSDLENEILSETSGGTGGGSNHNNPNIGCGE</sequence>
<dbReference type="EMBL" id="CP059733">
    <property type="protein sequence ID" value="WDE07857.1"/>
    <property type="molecule type" value="Genomic_DNA"/>
</dbReference>
<gene>
    <name evidence="2" type="ORF">SG34_013800</name>
</gene>
<dbReference type="RefSeq" id="WP_161798054.1">
    <property type="nucleotide sequence ID" value="NZ_CP059733.1"/>
</dbReference>
<evidence type="ECO:0000256" key="1">
    <source>
        <dbReference type="SAM" id="MobiDB-lite"/>
    </source>
</evidence>
<dbReference type="AlphaFoldDB" id="A0AAF0C9T5"/>
<accession>A0AAF0C9T5</accession>
<evidence type="ECO:0000313" key="2">
    <source>
        <dbReference type="EMBL" id="WDE07857.1"/>
    </source>
</evidence>